<evidence type="ECO:0000313" key="2">
    <source>
        <dbReference type="Proteomes" id="UP000749293"/>
    </source>
</evidence>
<dbReference type="PANTHER" id="PTHR38795:SF1">
    <property type="entry name" value="DUF6604 DOMAIN-CONTAINING PROTEIN"/>
    <property type="match status" value="1"/>
</dbReference>
<comment type="caution">
    <text evidence="1">The sequence shown here is derived from an EMBL/GenBank/DDBJ whole genome shotgun (WGS) entry which is preliminary data.</text>
</comment>
<gene>
    <name evidence="1" type="ORF">GMORB2_4923</name>
</gene>
<proteinExistence type="predicted"/>
<keyword evidence="2" id="KW-1185">Reference proteome</keyword>
<evidence type="ECO:0000313" key="1">
    <source>
        <dbReference type="EMBL" id="KAF4119404.1"/>
    </source>
</evidence>
<dbReference type="PANTHER" id="PTHR38795">
    <property type="entry name" value="DUF6604 DOMAIN-CONTAINING PROTEIN"/>
    <property type="match status" value="1"/>
</dbReference>
<organism evidence="1 2">
    <name type="scientific">Geosmithia morbida</name>
    <dbReference type="NCBI Taxonomy" id="1094350"/>
    <lineage>
        <taxon>Eukaryota</taxon>
        <taxon>Fungi</taxon>
        <taxon>Dikarya</taxon>
        <taxon>Ascomycota</taxon>
        <taxon>Pezizomycotina</taxon>
        <taxon>Sordariomycetes</taxon>
        <taxon>Hypocreomycetidae</taxon>
        <taxon>Hypocreales</taxon>
        <taxon>Bionectriaceae</taxon>
        <taxon>Geosmithia</taxon>
    </lineage>
</organism>
<dbReference type="GeneID" id="55971151"/>
<dbReference type="RefSeq" id="XP_035318056.1">
    <property type="nucleotide sequence ID" value="XM_035466897.1"/>
</dbReference>
<dbReference type="Proteomes" id="UP000749293">
    <property type="component" value="Unassembled WGS sequence"/>
</dbReference>
<protein>
    <submittedName>
        <fullName evidence="1">Uncharacterized protein</fullName>
    </submittedName>
</protein>
<reference evidence="1" key="1">
    <citation type="submission" date="2020-03" db="EMBL/GenBank/DDBJ databases">
        <title>Site-based positive gene gene selection in Geosmithia morbida across the United States reveals a broad range of putative effectors and factors for local host and environmental adapation.</title>
        <authorList>
            <person name="Onufrak A."/>
            <person name="Murdoch R.W."/>
            <person name="Gazis R."/>
            <person name="Huff M."/>
            <person name="Staton M."/>
            <person name="Klingeman W."/>
            <person name="Hadziabdic D."/>
        </authorList>
    </citation>
    <scope>NUCLEOTIDE SEQUENCE</scope>
    <source>
        <strain evidence="1">1262</strain>
    </source>
</reference>
<dbReference type="OrthoDB" id="5238236at2759"/>
<dbReference type="EMBL" id="JAANYQ010000027">
    <property type="protein sequence ID" value="KAF4119404.1"/>
    <property type="molecule type" value="Genomic_DNA"/>
</dbReference>
<name>A0A9P5D2D5_9HYPO</name>
<accession>A0A9P5D2D5</accession>
<sequence>MSVPLRIKQVASTHLVTVLQKVCGLLQPDVDLATPKIIPTTIFCTMWRMISTSKRFVSPSWKSTGLLMGISTEMVIYNRDVAHWPAHDGFQRGELSAACTSCSNEVASYKKIWNHAWNSTGICIRAEYSKIGILVANVWSSSTAAVHLYNALQSEKLLPQNLMWPDLDVVAEILGEDSFFVGGKSSFGMVDCFKKACLQLGASVSAVAGLRRSQTIGSLHSAAGPRGIKADLGSVTNVFVERYSWKMVSLLWFLVMSLS</sequence>
<dbReference type="AlphaFoldDB" id="A0A9P5D2D5"/>